<dbReference type="InterPro" id="IPR025398">
    <property type="entry name" value="DUF4371"/>
</dbReference>
<evidence type="ECO:0000313" key="3">
    <source>
        <dbReference type="Proteomes" id="UP001443914"/>
    </source>
</evidence>
<dbReference type="SUPFAM" id="SSF53098">
    <property type="entry name" value="Ribonuclease H-like"/>
    <property type="match status" value="1"/>
</dbReference>
<dbReference type="InterPro" id="IPR012337">
    <property type="entry name" value="RNaseH-like_sf"/>
</dbReference>
<reference evidence="2" key="1">
    <citation type="submission" date="2024-03" db="EMBL/GenBank/DDBJ databases">
        <title>WGS assembly of Saponaria officinalis var. Norfolk2.</title>
        <authorList>
            <person name="Jenkins J."/>
            <person name="Shu S."/>
            <person name="Grimwood J."/>
            <person name="Barry K."/>
            <person name="Goodstein D."/>
            <person name="Schmutz J."/>
            <person name="Leebens-Mack J."/>
            <person name="Osbourn A."/>
        </authorList>
    </citation>
    <scope>NUCLEOTIDE SEQUENCE [LARGE SCALE GENOMIC DNA]</scope>
    <source>
        <strain evidence="2">JIC</strain>
    </source>
</reference>
<evidence type="ECO:0000259" key="1">
    <source>
        <dbReference type="Pfam" id="PF14291"/>
    </source>
</evidence>
<accession>A0AAW1JPX3</accession>
<protein>
    <recommendedName>
        <fullName evidence="1">DUF4371 domain-containing protein</fullName>
    </recommendedName>
</protein>
<dbReference type="AlphaFoldDB" id="A0AAW1JPX3"/>
<dbReference type="Proteomes" id="UP001443914">
    <property type="component" value="Unassembled WGS sequence"/>
</dbReference>
<name>A0AAW1JPX3_SAPOF</name>
<sequence>MPSPSEECHLDRPHDSGKRKTILSYSVNDRDFVRRICIGKGPCRPRPNGDFPQTLEGTKLCRFKAIWYDKYDWFEYSEQNESAFCFYCYLFKDPISVPGGNVFELIKCCAQETTKLIIEDLNGDLFVILADESSDVSHKEELAICLHYVDKKGRVCERFLEIVHVKKTSSLTIFEGIKQLLDAHSLSMSNIRGQGYDGASNMGGELNGLRNLILRNNSCAYYVHYFAHQLPLTLMAVTKENKDCAKYFQNLGIVLYNIGYSCKHMEMVKDIQADNVLEALALERGLSRPGYTRWGSYFKLILSVMSLYDIIIKVLEVVSKDAKSVDDRAKAEIEIDHLESFEFVFMLHLMKVVYGYTNNLCDALQRKDQDIVNAIAITDLTKEHLNKLAKFNPNGFSDTDITTLEFELYIFVSDMIKDSRFHLVKNLGELSTMLVETKKHIVYW</sequence>
<gene>
    <name evidence="2" type="ORF">RND81_07G072500</name>
</gene>
<dbReference type="EMBL" id="JBDFQZ010000007">
    <property type="protein sequence ID" value="KAK9705640.1"/>
    <property type="molecule type" value="Genomic_DNA"/>
</dbReference>
<dbReference type="PANTHER" id="PTHR11697:SF230">
    <property type="entry name" value="ZINC FINGER, MYM DOMAIN CONTAINING 1"/>
    <property type="match status" value="1"/>
</dbReference>
<comment type="caution">
    <text evidence="2">The sequence shown here is derived from an EMBL/GenBank/DDBJ whole genome shotgun (WGS) entry which is preliminary data.</text>
</comment>
<organism evidence="2 3">
    <name type="scientific">Saponaria officinalis</name>
    <name type="common">Common soapwort</name>
    <name type="synonym">Lychnis saponaria</name>
    <dbReference type="NCBI Taxonomy" id="3572"/>
    <lineage>
        <taxon>Eukaryota</taxon>
        <taxon>Viridiplantae</taxon>
        <taxon>Streptophyta</taxon>
        <taxon>Embryophyta</taxon>
        <taxon>Tracheophyta</taxon>
        <taxon>Spermatophyta</taxon>
        <taxon>Magnoliopsida</taxon>
        <taxon>eudicotyledons</taxon>
        <taxon>Gunneridae</taxon>
        <taxon>Pentapetalae</taxon>
        <taxon>Caryophyllales</taxon>
        <taxon>Caryophyllaceae</taxon>
        <taxon>Caryophylleae</taxon>
        <taxon>Saponaria</taxon>
    </lineage>
</organism>
<dbReference type="PANTHER" id="PTHR11697">
    <property type="entry name" value="GENERAL TRANSCRIPTION FACTOR 2-RELATED ZINC FINGER PROTEIN"/>
    <property type="match status" value="1"/>
</dbReference>
<proteinExistence type="predicted"/>
<dbReference type="InterPro" id="IPR055298">
    <property type="entry name" value="AtLOH3-like"/>
</dbReference>
<dbReference type="Pfam" id="PF14291">
    <property type="entry name" value="DUF4371"/>
    <property type="match status" value="1"/>
</dbReference>
<keyword evidence="3" id="KW-1185">Reference proteome</keyword>
<feature type="domain" description="DUF4371" evidence="1">
    <location>
        <begin position="104"/>
        <end position="208"/>
    </location>
</feature>
<evidence type="ECO:0000313" key="2">
    <source>
        <dbReference type="EMBL" id="KAK9705640.1"/>
    </source>
</evidence>